<feature type="transmembrane region" description="Helical" evidence="1">
    <location>
        <begin position="81"/>
        <end position="103"/>
    </location>
</feature>
<gene>
    <name evidence="3" type="ORF">PVAP13_2NG272200</name>
</gene>
<evidence type="ECO:0000256" key="1">
    <source>
        <dbReference type="SAM" id="Phobius"/>
    </source>
</evidence>
<sequence>MGHEAWFTLENYFQRFADQESKVKIIDMELGIIYDDLYTKAVVLRTGTGTIFRCVVQVSTVAAFKLFHDDNKSGYSRVDIAITYALLAGSICMDFISILLAMLSPWACAFFKARNFYLLYGMSWFGFKTLWPEKRRWWSNSIGQYNLLSSIVPDGSPYIFIIRNVMICIGLHKLWRGFHHTKQADAKEKILSCVVQWLDKRGRFQDLATGLKPKLGTEIERVLRGPFEHAILQLHLFTDYHIRGLSDDKRSELNNGNGERANLVDICDEISNYMLYLLVGNPSMLPVSSTAQDTLALFPEKVFSTSKERVRDVLHKDWRVGGTEGKILLGARALLDYPQSKLSPEELYVEIKEIWIRLLVYAAGKSRAESHTKQMSYMWRSKKYG</sequence>
<reference evidence="3" key="1">
    <citation type="submission" date="2020-05" db="EMBL/GenBank/DDBJ databases">
        <title>WGS assembly of Panicum virgatum.</title>
        <authorList>
            <person name="Lovell J.T."/>
            <person name="Jenkins J."/>
            <person name="Shu S."/>
            <person name="Juenger T.E."/>
            <person name="Schmutz J."/>
        </authorList>
    </citation>
    <scope>NUCLEOTIDE SEQUENCE</scope>
    <source>
        <strain evidence="3">AP13</strain>
    </source>
</reference>
<dbReference type="Pfam" id="PF13968">
    <property type="entry name" value="DUF4220"/>
    <property type="match status" value="1"/>
</dbReference>
<keyword evidence="1" id="KW-1133">Transmembrane helix</keyword>
<dbReference type="AlphaFoldDB" id="A0A8T0VFU4"/>
<keyword evidence="4" id="KW-1185">Reference proteome</keyword>
<proteinExistence type="predicted"/>
<dbReference type="Pfam" id="PF04578">
    <property type="entry name" value="DUF594"/>
    <property type="match status" value="1"/>
</dbReference>
<organism evidence="3 4">
    <name type="scientific">Panicum virgatum</name>
    <name type="common">Blackwell switchgrass</name>
    <dbReference type="NCBI Taxonomy" id="38727"/>
    <lineage>
        <taxon>Eukaryota</taxon>
        <taxon>Viridiplantae</taxon>
        <taxon>Streptophyta</taxon>
        <taxon>Embryophyta</taxon>
        <taxon>Tracheophyta</taxon>
        <taxon>Spermatophyta</taxon>
        <taxon>Magnoliopsida</taxon>
        <taxon>Liliopsida</taxon>
        <taxon>Poales</taxon>
        <taxon>Poaceae</taxon>
        <taxon>PACMAD clade</taxon>
        <taxon>Panicoideae</taxon>
        <taxon>Panicodae</taxon>
        <taxon>Paniceae</taxon>
        <taxon>Panicinae</taxon>
        <taxon>Panicum</taxon>
        <taxon>Panicum sect. Hiantes</taxon>
    </lineage>
</organism>
<protein>
    <recommendedName>
        <fullName evidence="2">DUF4220 domain-containing protein</fullName>
    </recommendedName>
</protein>
<evidence type="ECO:0000259" key="2">
    <source>
        <dbReference type="Pfam" id="PF13968"/>
    </source>
</evidence>
<evidence type="ECO:0000313" key="4">
    <source>
        <dbReference type="Proteomes" id="UP000823388"/>
    </source>
</evidence>
<feature type="domain" description="DUF4220" evidence="2">
    <location>
        <begin position="11"/>
        <end position="149"/>
    </location>
</feature>
<name>A0A8T0VFU4_PANVG</name>
<dbReference type="InterPro" id="IPR025315">
    <property type="entry name" value="DUF4220"/>
</dbReference>
<accession>A0A8T0VFU4</accession>
<dbReference type="InterPro" id="IPR007658">
    <property type="entry name" value="DUF594"/>
</dbReference>
<dbReference type="PANTHER" id="PTHR31325">
    <property type="entry name" value="OS01G0798800 PROTEIN-RELATED"/>
    <property type="match status" value="1"/>
</dbReference>
<dbReference type="EMBL" id="CM029040">
    <property type="protein sequence ID" value="KAG2633355.1"/>
    <property type="molecule type" value="Genomic_DNA"/>
</dbReference>
<evidence type="ECO:0000313" key="3">
    <source>
        <dbReference type="EMBL" id="KAG2633355.1"/>
    </source>
</evidence>
<comment type="caution">
    <text evidence="3">The sequence shown here is derived from an EMBL/GenBank/DDBJ whole genome shotgun (WGS) entry which is preliminary data.</text>
</comment>
<keyword evidence="1" id="KW-0812">Transmembrane</keyword>
<dbReference type="Proteomes" id="UP000823388">
    <property type="component" value="Chromosome 2N"/>
</dbReference>
<keyword evidence="1" id="KW-0472">Membrane</keyword>